<feature type="compositionally biased region" description="Basic and acidic residues" evidence="1">
    <location>
        <begin position="119"/>
        <end position="130"/>
    </location>
</feature>
<name>A0A2R6NH70_9APHY</name>
<evidence type="ECO:0000313" key="2">
    <source>
        <dbReference type="EMBL" id="PSR71724.1"/>
    </source>
</evidence>
<reference evidence="2 3" key="1">
    <citation type="submission" date="2018-02" db="EMBL/GenBank/DDBJ databases">
        <title>Genome sequence of the basidiomycete white-rot fungus Phlebia centrifuga.</title>
        <authorList>
            <person name="Granchi Z."/>
            <person name="Peng M."/>
            <person name="de Vries R.P."/>
            <person name="Hilden K."/>
            <person name="Makela M.R."/>
            <person name="Grigoriev I."/>
            <person name="Riley R."/>
        </authorList>
    </citation>
    <scope>NUCLEOTIDE SEQUENCE [LARGE SCALE GENOMIC DNA]</scope>
    <source>
        <strain evidence="2 3">FBCC195</strain>
    </source>
</reference>
<evidence type="ECO:0000256" key="1">
    <source>
        <dbReference type="SAM" id="MobiDB-lite"/>
    </source>
</evidence>
<sequence>MSNIPPENELDINPGAGICTESNDKTGKACRCREYQEDKNPPPGQPIVCRECRHGKSLHVGKKSAHSLRSVEAVLRDLGVPDIGSTPKALEVAKRETNSQLRSQPSTASGSQKLQGKPKASDRQTRGSIS</sequence>
<protein>
    <submittedName>
        <fullName evidence="2">Uncharacterized protein</fullName>
    </submittedName>
</protein>
<feature type="region of interest" description="Disordered" evidence="1">
    <location>
        <begin position="92"/>
        <end position="130"/>
    </location>
</feature>
<feature type="compositionally biased region" description="Polar residues" evidence="1">
    <location>
        <begin position="98"/>
        <end position="114"/>
    </location>
</feature>
<keyword evidence="3" id="KW-1185">Reference proteome</keyword>
<dbReference type="OrthoDB" id="3062651at2759"/>
<dbReference type="EMBL" id="MLYV02001246">
    <property type="protein sequence ID" value="PSR71724.1"/>
    <property type="molecule type" value="Genomic_DNA"/>
</dbReference>
<dbReference type="AlphaFoldDB" id="A0A2R6NH70"/>
<dbReference type="Proteomes" id="UP000186601">
    <property type="component" value="Unassembled WGS sequence"/>
</dbReference>
<accession>A0A2R6NH70</accession>
<organism evidence="2 3">
    <name type="scientific">Hermanssonia centrifuga</name>
    <dbReference type="NCBI Taxonomy" id="98765"/>
    <lineage>
        <taxon>Eukaryota</taxon>
        <taxon>Fungi</taxon>
        <taxon>Dikarya</taxon>
        <taxon>Basidiomycota</taxon>
        <taxon>Agaricomycotina</taxon>
        <taxon>Agaricomycetes</taxon>
        <taxon>Polyporales</taxon>
        <taxon>Meruliaceae</taxon>
        <taxon>Hermanssonia</taxon>
    </lineage>
</organism>
<evidence type="ECO:0000313" key="3">
    <source>
        <dbReference type="Proteomes" id="UP000186601"/>
    </source>
</evidence>
<gene>
    <name evidence="2" type="ORF">PHLCEN_2v12398</name>
</gene>
<feature type="region of interest" description="Disordered" evidence="1">
    <location>
        <begin position="1"/>
        <end position="24"/>
    </location>
</feature>
<comment type="caution">
    <text evidence="2">The sequence shown here is derived from an EMBL/GenBank/DDBJ whole genome shotgun (WGS) entry which is preliminary data.</text>
</comment>
<proteinExistence type="predicted"/>